<evidence type="ECO:0000313" key="6">
    <source>
        <dbReference type="Proteomes" id="UP000229090"/>
    </source>
</evidence>
<dbReference type="InterPro" id="IPR055370">
    <property type="entry name" value="Lsr2_DNA-bd"/>
</dbReference>
<dbReference type="Gene3D" id="4.10.320.10">
    <property type="entry name" value="E3-binding domain"/>
    <property type="match status" value="1"/>
</dbReference>
<name>A0A2D1GPL8_9CAUD</name>
<dbReference type="Pfam" id="PF23359">
    <property type="entry name" value="Lsr2_DNA-bd"/>
    <property type="match status" value="1"/>
</dbReference>
<feature type="domain" description="Lsr2 dimerization" evidence="3">
    <location>
        <begin position="3"/>
        <end position="57"/>
    </location>
</feature>
<feature type="region of interest" description="Disordered" evidence="2">
    <location>
        <begin position="54"/>
        <end position="85"/>
    </location>
</feature>
<evidence type="ECO:0000259" key="4">
    <source>
        <dbReference type="Pfam" id="PF23359"/>
    </source>
</evidence>
<sequence>MPMARVTEIKYLDDFDNSLPADETVEIGWEGFTYVLDLTKANAKELRQTLKPWLEAAHDRHRTTKQSGSSKSPRGGQKVAQRGTQKEIRAAIREWARNNGYQVSQRGLISREVVDAYEQAHA</sequence>
<dbReference type="RefSeq" id="YP_010013494.1">
    <property type="nucleotide sequence ID" value="NC_053512.1"/>
</dbReference>
<dbReference type="InterPro" id="IPR024412">
    <property type="entry name" value="Lsr2_dim_dom"/>
</dbReference>
<evidence type="ECO:0000259" key="3">
    <source>
        <dbReference type="Pfam" id="PF11774"/>
    </source>
</evidence>
<reference evidence="6" key="1">
    <citation type="submission" date="2017-09" db="EMBL/GenBank/DDBJ databases">
        <authorList>
            <person name="Ehlers B."/>
            <person name="Leendertz F.H."/>
        </authorList>
    </citation>
    <scope>NUCLEOTIDE SEQUENCE [LARGE SCALE GENOMIC DNA]</scope>
</reference>
<evidence type="ECO:0000313" key="5">
    <source>
        <dbReference type="EMBL" id="ATN93967.1"/>
    </source>
</evidence>
<dbReference type="GeneID" id="63210107"/>
<evidence type="ECO:0000256" key="2">
    <source>
        <dbReference type="SAM" id="MobiDB-lite"/>
    </source>
</evidence>
<dbReference type="KEGG" id="vg:63210107"/>
<keyword evidence="1" id="KW-0238">DNA-binding</keyword>
<organism evidence="5 6">
    <name type="scientific">Mycobacterium phage Kumao</name>
    <dbReference type="NCBI Taxonomy" id="2041344"/>
    <lineage>
        <taxon>Viruses</taxon>
        <taxon>Duplodnaviria</taxon>
        <taxon>Heunggongvirae</taxon>
        <taxon>Uroviricota</taxon>
        <taxon>Caudoviricetes</taxon>
        <taxon>Vilmaviridae</taxon>
        <taxon>Kumaovirus</taxon>
        <taxon>Kumaovirus kumao</taxon>
    </lineage>
</organism>
<dbReference type="Gene3D" id="3.30.60.230">
    <property type="entry name" value="Lsr2, dimerization domain"/>
    <property type="match status" value="1"/>
</dbReference>
<protein>
    <submittedName>
        <fullName evidence="5">DNA binding protein</fullName>
    </submittedName>
</protein>
<dbReference type="InterPro" id="IPR042261">
    <property type="entry name" value="Lsr2-like_dimerization"/>
</dbReference>
<proteinExistence type="predicted"/>
<gene>
    <name evidence="5" type="primary">4</name>
    <name evidence="5" type="ORF">SEA_KUMAO_4</name>
</gene>
<dbReference type="Pfam" id="PF11774">
    <property type="entry name" value="Lsr2"/>
    <property type="match status" value="1"/>
</dbReference>
<dbReference type="InterPro" id="IPR036625">
    <property type="entry name" value="E3-bd_dom_sf"/>
</dbReference>
<accession>A0A2D1GPL8</accession>
<evidence type="ECO:0000256" key="1">
    <source>
        <dbReference type="ARBA" id="ARBA00023125"/>
    </source>
</evidence>
<dbReference type="GO" id="GO:0016746">
    <property type="term" value="F:acyltransferase activity"/>
    <property type="evidence" value="ECO:0007669"/>
    <property type="project" value="InterPro"/>
</dbReference>
<dbReference type="GO" id="GO:0003677">
    <property type="term" value="F:DNA binding"/>
    <property type="evidence" value="ECO:0007669"/>
    <property type="project" value="UniProtKB-KW"/>
</dbReference>
<dbReference type="EMBL" id="MG009575">
    <property type="protein sequence ID" value="ATN93967.1"/>
    <property type="molecule type" value="Genomic_DNA"/>
</dbReference>
<feature type="domain" description="Lsr2 DNA-binding" evidence="4">
    <location>
        <begin position="89"/>
        <end position="120"/>
    </location>
</feature>
<dbReference type="Proteomes" id="UP000229090">
    <property type="component" value="Segment"/>
</dbReference>
<keyword evidence="6" id="KW-1185">Reference proteome</keyword>